<dbReference type="Pfam" id="PF13401">
    <property type="entry name" value="AAA_22"/>
    <property type="match status" value="1"/>
</dbReference>
<evidence type="ECO:0000259" key="2">
    <source>
        <dbReference type="PROSITE" id="PS51724"/>
    </source>
</evidence>
<feature type="region of interest" description="Disordered" evidence="1">
    <location>
        <begin position="376"/>
        <end position="421"/>
    </location>
</feature>
<proteinExistence type="predicted"/>
<dbReference type="Proteomes" id="UP000199657">
    <property type="component" value="Unassembled WGS sequence"/>
</dbReference>
<dbReference type="RefSeq" id="WP_091640004.1">
    <property type="nucleotide sequence ID" value="NZ_FOEG01000001.1"/>
</dbReference>
<dbReference type="InterPro" id="IPR007730">
    <property type="entry name" value="SPOR-like_dom"/>
</dbReference>
<dbReference type="Gene3D" id="3.30.70.1070">
    <property type="entry name" value="Sporulation related repeat"/>
    <property type="match status" value="1"/>
</dbReference>
<dbReference type="PROSITE" id="PS51724">
    <property type="entry name" value="SPOR"/>
    <property type="match status" value="1"/>
</dbReference>
<dbReference type="SUPFAM" id="SSF52540">
    <property type="entry name" value="P-loop containing nucleoside triphosphate hydrolases"/>
    <property type="match status" value="1"/>
</dbReference>
<dbReference type="Gene3D" id="3.40.50.300">
    <property type="entry name" value="P-loop containing nucleotide triphosphate hydrolases"/>
    <property type="match status" value="1"/>
</dbReference>
<dbReference type="OrthoDB" id="6189127at2"/>
<protein>
    <submittedName>
        <fullName evidence="3">Sporulation related domain-containing protein</fullName>
    </submittedName>
</protein>
<evidence type="ECO:0000313" key="3">
    <source>
        <dbReference type="EMBL" id="SEO56832.1"/>
    </source>
</evidence>
<dbReference type="GO" id="GO:0042834">
    <property type="term" value="F:peptidoglycan binding"/>
    <property type="evidence" value="ECO:0007669"/>
    <property type="project" value="InterPro"/>
</dbReference>
<dbReference type="Pfam" id="PF05036">
    <property type="entry name" value="SPOR"/>
    <property type="match status" value="1"/>
</dbReference>
<dbReference type="GO" id="GO:0016887">
    <property type="term" value="F:ATP hydrolysis activity"/>
    <property type="evidence" value="ECO:0007669"/>
    <property type="project" value="InterPro"/>
</dbReference>
<dbReference type="InterPro" id="IPR052026">
    <property type="entry name" value="ExeA_AAA_ATPase_DNA-bind"/>
</dbReference>
<dbReference type="InterPro" id="IPR027417">
    <property type="entry name" value="P-loop_NTPase"/>
</dbReference>
<organism evidence="3 4">
    <name type="scientific">Aquisalimonas asiatica</name>
    <dbReference type="NCBI Taxonomy" id="406100"/>
    <lineage>
        <taxon>Bacteria</taxon>
        <taxon>Pseudomonadati</taxon>
        <taxon>Pseudomonadota</taxon>
        <taxon>Gammaproteobacteria</taxon>
        <taxon>Chromatiales</taxon>
        <taxon>Ectothiorhodospiraceae</taxon>
        <taxon>Aquisalimonas</taxon>
    </lineage>
</organism>
<feature type="compositionally biased region" description="Basic residues" evidence="1">
    <location>
        <begin position="249"/>
        <end position="263"/>
    </location>
</feature>
<evidence type="ECO:0000256" key="1">
    <source>
        <dbReference type="SAM" id="MobiDB-lite"/>
    </source>
</evidence>
<accession>A0A1H8QRL1</accession>
<feature type="region of interest" description="Disordered" evidence="1">
    <location>
        <begin position="339"/>
        <end position="359"/>
    </location>
</feature>
<evidence type="ECO:0000313" key="4">
    <source>
        <dbReference type="Proteomes" id="UP000199657"/>
    </source>
</evidence>
<feature type="region of interest" description="Disordered" evidence="1">
    <location>
        <begin position="239"/>
        <end position="265"/>
    </location>
</feature>
<name>A0A1H8QRL1_9GAMM</name>
<keyword evidence="4" id="KW-1185">Reference proteome</keyword>
<dbReference type="AlphaFoldDB" id="A0A1H8QRL1"/>
<feature type="domain" description="SPOR" evidence="2">
    <location>
        <begin position="417"/>
        <end position="495"/>
    </location>
</feature>
<dbReference type="InterPro" id="IPR049945">
    <property type="entry name" value="AAA_22"/>
</dbReference>
<dbReference type="EMBL" id="FOEG01000001">
    <property type="protein sequence ID" value="SEO56832.1"/>
    <property type="molecule type" value="Genomic_DNA"/>
</dbReference>
<dbReference type="PANTHER" id="PTHR35894:SF1">
    <property type="entry name" value="PHOSPHORIBULOKINASE _ URIDINE KINASE FAMILY"/>
    <property type="match status" value="1"/>
</dbReference>
<reference evidence="3 4" key="1">
    <citation type="submission" date="2016-10" db="EMBL/GenBank/DDBJ databases">
        <authorList>
            <person name="de Groot N.N."/>
        </authorList>
    </citation>
    <scope>NUCLEOTIDE SEQUENCE [LARGE SCALE GENOMIC DNA]</scope>
    <source>
        <strain evidence="3 4">CGMCC 1.6291</strain>
    </source>
</reference>
<dbReference type="STRING" id="406100.SAMN04488052_101741"/>
<sequence length="500" mass="53651">MSTNASSVQGSGLLQAPFHYADGERETRMNLLLQHLQVGERVVILEGDPGSGRTHLLHRILTRKDHGLQTHAVTVEPEVTFTEILLGMLEQFQHAEPTASAPNRIRDYAAERITGMLRAGESPVLAVDDADRLEPAMLDNLLAFREEARIASGRTLSLLLIGSHRLALQVAERDTEKRQSNPVAVSLHGLEPAATREFIRQALEADGDTAGHLLASLDIDAVHASSGGRPGAILQAARKQLAGGGEKPRPKKTASRSRPKTRRTLPAWLQLRGPKRSVAVVAAAASGLLVTLFALAWQLGDAPEPATVAQSLEVDPASAKGPSPGERLVVDVPVIDLDAEPPATAPETGEEPPVDLSGALPLFSHSEAAETDLTALAETRPQPDESADDAGESGETAAEDASPLQRALAEGQAWREDQSSDDWTVQLVGGRSPDNLRSWMESHNGAVDAYMLVTEWDGGDWYVVVTGADASESDARERLAELPDEVRQGGEWVRQLSDFQ</sequence>
<gene>
    <name evidence="3" type="ORF">SAMN04488052_101741</name>
</gene>
<dbReference type="InterPro" id="IPR036680">
    <property type="entry name" value="SPOR-like_sf"/>
</dbReference>
<dbReference type="PANTHER" id="PTHR35894">
    <property type="entry name" value="GENERAL SECRETION PATHWAY PROTEIN A-RELATED"/>
    <property type="match status" value="1"/>
</dbReference>